<dbReference type="CDD" id="cd00082">
    <property type="entry name" value="HisKA"/>
    <property type="match status" value="1"/>
</dbReference>
<feature type="transmembrane region" description="Helical" evidence="4">
    <location>
        <begin position="107"/>
        <end position="126"/>
    </location>
</feature>
<dbReference type="Proteomes" id="UP000011864">
    <property type="component" value="Chromosome"/>
</dbReference>
<feature type="transmembrane region" description="Helical" evidence="4">
    <location>
        <begin position="12"/>
        <end position="34"/>
    </location>
</feature>
<dbReference type="OrthoDB" id="9810730at2"/>
<accession>K7A790</accession>
<dbReference type="RefSeq" id="WP_007636236.1">
    <property type="nucleotide sequence ID" value="NC_020514.1"/>
</dbReference>
<keyword evidence="4" id="KW-1133">Transmembrane helix</keyword>
<organism evidence="6 7">
    <name type="scientific">Paraglaciecola psychrophila 170</name>
    <dbReference type="NCBI Taxonomy" id="1129794"/>
    <lineage>
        <taxon>Bacteria</taxon>
        <taxon>Pseudomonadati</taxon>
        <taxon>Pseudomonadota</taxon>
        <taxon>Gammaproteobacteria</taxon>
        <taxon>Alteromonadales</taxon>
        <taxon>Alteromonadaceae</taxon>
        <taxon>Paraglaciecola</taxon>
    </lineage>
</organism>
<name>K7A790_9ALTE</name>
<dbReference type="EMBL" id="CP003837">
    <property type="protein sequence ID" value="AGH42772.1"/>
    <property type="molecule type" value="Genomic_DNA"/>
</dbReference>
<dbReference type="eggNOG" id="COG0642">
    <property type="taxonomic scope" value="Bacteria"/>
</dbReference>
<dbReference type="SUPFAM" id="SSF47384">
    <property type="entry name" value="Homodimeric domain of signal transducing histidine kinase"/>
    <property type="match status" value="1"/>
</dbReference>
<dbReference type="InterPro" id="IPR050956">
    <property type="entry name" value="2C_system_His_kinase"/>
</dbReference>
<sequence length="236" mass="26770">MFNNSSKVEQQLRTTGFKVMLGFAFIISAIIVMTELNNPLIAWVITFTWFILAAIALIRPKYNHWCAKSWVLISVPLALILILSNGLIPATLISLATIFPVMLVKHYWRLFAVIIFASSTVLVPFADLPYEKAIWLRLSISNAIVAIMVLALVSFLEKALVASLDKSDEMKKALMREREANQTQSKFLATMSHKIRTPMNGILGFLDVTLSTDLLEQQRLHLEKNQMFWRCVAPYP</sequence>
<keyword evidence="7" id="KW-1185">Reference proteome</keyword>
<evidence type="ECO:0000259" key="5">
    <source>
        <dbReference type="Pfam" id="PF00512"/>
    </source>
</evidence>
<dbReference type="HOGENOM" id="CLU_1174528_0_0_6"/>
<feature type="transmembrane region" description="Helical" evidence="4">
    <location>
        <begin position="70"/>
        <end position="101"/>
    </location>
</feature>
<reference evidence="6 7" key="1">
    <citation type="journal article" date="2013" name="Genome Announc.">
        <title>Complete Genome Sequence of Glaciecola psychrophila Strain 170T.</title>
        <authorList>
            <person name="Yin J."/>
            <person name="Chen J."/>
            <person name="Liu G."/>
            <person name="Yu Y."/>
            <person name="Song L."/>
            <person name="Wang X."/>
            <person name="Qu X."/>
        </authorList>
    </citation>
    <scope>NUCLEOTIDE SEQUENCE [LARGE SCALE GENOMIC DNA]</scope>
    <source>
        <strain evidence="6 7">170</strain>
    </source>
</reference>
<dbReference type="InterPro" id="IPR003661">
    <property type="entry name" value="HisK_dim/P_dom"/>
</dbReference>
<dbReference type="Pfam" id="PF00512">
    <property type="entry name" value="HisKA"/>
    <property type="match status" value="1"/>
</dbReference>
<feature type="domain" description="Signal transduction histidine kinase dimerisation/phosphoacceptor" evidence="5">
    <location>
        <begin position="184"/>
        <end position="224"/>
    </location>
</feature>
<protein>
    <recommendedName>
        <fullName evidence="2">histidine kinase</fullName>
        <ecNumber evidence="2">2.7.13.3</ecNumber>
    </recommendedName>
</protein>
<evidence type="ECO:0000256" key="2">
    <source>
        <dbReference type="ARBA" id="ARBA00012438"/>
    </source>
</evidence>
<evidence type="ECO:0000256" key="4">
    <source>
        <dbReference type="SAM" id="Phobius"/>
    </source>
</evidence>
<keyword evidence="4" id="KW-0812">Transmembrane</keyword>
<feature type="transmembrane region" description="Helical" evidence="4">
    <location>
        <begin position="40"/>
        <end position="58"/>
    </location>
</feature>
<keyword evidence="4" id="KW-0472">Membrane</keyword>
<proteinExistence type="predicted"/>
<comment type="catalytic activity">
    <reaction evidence="1">
        <text>ATP + protein L-histidine = ADP + protein N-phospho-L-histidine.</text>
        <dbReference type="EC" id="2.7.13.3"/>
    </reaction>
</comment>
<evidence type="ECO:0000256" key="1">
    <source>
        <dbReference type="ARBA" id="ARBA00000085"/>
    </source>
</evidence>
<keyword evidence="3" id="KW-0597">Phosphoprotein</keyword>
<evidence type="ECO:0000313" key="6">
    <source>
        <dbReference type="EMBL" id="AGH42772.1"/>
    </source>
</evidence>
<dbReference type="AlphaFoldDB" id="K7A790"/>
<dbReference type="KEGG" id="gps:C427_0662"/>
<dbReference type="Gene3D" id="1.10.287.130">
    <property type="match status" value="1"/>
</dbReference>
<dbReference type="PATRIC" id="fig|1129794.4.peg.656"/>
<feature type="transmembrane region" description="Helical" evidence="4">
    <location>
        <begin position="138"/>
        <end position="156"/>
    </location>
</feature>
<dbReference type="GO" id="GO:0000155">
    <property type="term" value="F:phosphorelay sensor kinase activity"/>
    <property type="evidence" value="ECO:0007669"/>
    <property type="project" value="InterPro"/>
</dbReference>
<dbReference type="PANTHER" id="PTHR43719:SF28">
    <property type="entry name" value="PEROXIDE STRESS-ACTIVATED HISTIDINE KINASE MAK1-RELATED"/>
    <property type="match status" value="1"/>
</dbReference>
<dbReference type="EC" id="2.7.13.3" evidence="2"/>
<dbReference type="STRING" id="1129794.C427_0662"/>
<evidence type="ECO:0000313" key="7">
    <source>
        <dbReference type="Proteomes" id="UP000011864"/>
    </source>
</evidence>
<gene>
    <name evidence="6" type="ORF">C427_0662</name>
</gene>
<evidence type="ECO:0000256" key="3">
    <source>
        <dbReference type="ARBA" id="ARBA00022553"/>
    </source>
</evidence>
<dbReference type="PANTHER" id="PTHR43719">
    <property type="entry name" value="TWO-COMPONENT HISTIDINE KINASE"/>
    <property type="match status" value="1"/>
</dbReference>
<dbReference type="InterPro" id="IPR036097">
    <property type="entry name" value="HisK_dim/P_sf"/>
</dbReference>